<dbReference type="PATRIC" id="fig|1423763.3.peg.48"/>
<dbReference type="PANTHER" id="PTHR37816:SF3">
    <property type="entry name" value="MODULATES DNA TOPOLOGY"/>
    <property type="match status" value="1"/>
</dbReference>
<dbReference type="STRING" id="1423763.FC46_GL000049"/>
<accession>A0A0R1UDN4</accession>
<proteinExistence type="predicted"/>
<dbReference type="AlphaFoldDB" id="A0A0R1UDN4"/>
<protein>
    <submittedName>
        <fullName evidence="1">Transcriptional regulator</fullName>
    </submittedName>
</protein>
<evidence type="ECO:0000313" key="1">
    <source>
        <dbReference type="EMBL" id="KRL91501.1"/>
    </source>
</evidence>
<comment type="caution">
    <text evidence="1">The sequence shown here is derived from an EMBL/GenBank/DDBJ whole genome shotgun (WGS) entry which is preliminary data.</text>
</comment>
<dbReference type="OrthoDB" id="1201990at2"/>
<dbReference type="SUPFAM" id="SSF52540">
    <property type="entry name" value="P-loop containing nucleoside triphosphate hydrolases"/>
    <property type="match status" value="1"/>
</dbReference>
<dbReference type="Gene3D" id="3.40.50.300">
    <property type="entry name" value="P-loop containing nucleotide triphosphate hydrolases"/>
    <property type="match status" value="1"/>
</dbReference>
<keyword evidence="2" id="KW-1185">Reference proteome</keyword>
<dbReference type="RefSeq" id="WP_057797037.1">
    <property type="nucleotide sequence ID" value="NZ_AZFM01000001.1"/>
</dbReference>
<dbReference type="EMBL" id="AZFM01000001">
    <property type="protein sequence ID" value="KRL91501.1"/>
    <property type="molecule type" value="Genomic_DNA"/>
</dbReference>
<name>A0A0R1UDN4_9LACO</name>
<sequence length="164" mass="19350">MKKVLIIGSPGSGKSTFARKLHNITNLPIIHLDMLNWNSDKTTVSKTVFEKRIQAAISEKHNWIMDGNYLATMPMRLKKCDTIFFMDYSTETCLSGVQNRIGKKRPDMPWVEEEFDPEFKQYIKDFRKIRRPNILALLKDQNNKTIIIFHSREEANRYLEELRK</sequence>
<dbReference type="Proteomes" id="UP000051036">
    <property type="component" value="Unassembled WGS sequence"/>
</dbReference>
<organism evidence="1 2">
    <name type="scientific">Lactobacillus kalixensis DSM 16043</name>
    <dbReference type="NCBI Taxonomy" id="1423763"/>
    <lineage>
        <taxon>Bacteria</taxon>
        <taxon>Bacillati</taxon>
        <taxon>Bacillota</taxon>
        <taxon>Bacilli</taxon>
        <taxon>Lactobacillales</taxon>
        <taxon>Lactobacillaceae</taxon>
        <taxon>Lactobacillus</taxon>
    </lineage>
</organism>
<dbReference type="PANTHER" id="PTHR37816">
    <property type="entry name" value="YALI0E33011P"/>
    <property type="match status" value="1"/>
</dbReference>
<dbReference type="InterPro" id="IPR027417">
    <property type="entry name" value="P-loop_NTPase"/>
</dbReference>
<dbReference type="InterPro" id="IPR052922">
    <property type="entry name" value="Cytidylate_Kinase-2"/>
</dbReference>
<gene>
    <name evidence="1" type="ORF">FC46_GL000049</name>
</gene>
<evidence type="ECO:0000313" key="2">
    <source>
        <dbReference type="Proteomes" id="UP000051036"/>
    </source>
</evidence>
<reference evidence="1 2" key="1">
    <citation type="journal article" date="2015" name="Genome Announc.">
        <title>Expanding the biotechnology potential of lactobacilli through comparative genomics of 213 strains and associated genera.</title>
        <authorList>
            <person name="Sun Z."/>
            <person name="Harris H.M."/>
            <person name="McCann A."/>
            <person name="Guo C."/>
            <person name="Argimon S."/>
            <person name="Zhang W."/>
            <person name="Yang X."/>
            <person name="Jeffery I.B."/>
            <person name="Cooney J.C."/>
            <person name="Kagawa T.F."/>
            <person name="Liu W."/>
            <person name="Song Y."/>
            <person name="Salvetti E."/>
            <person name="Wrobel A."/>
            <person name="Rasinkangas P."/>
            <person name="Parkhill J."/>
            <person name="Rea M.C."/>
            <person name="O'Sullivan O."/>
            <person name="Ritari J."/>
            <person name="Douillard F.P."/>
            <person name="Paul Ross R."/>
            <person name="Yang R."/>
            <person name="Briner A.E."/>
            <person name="Felis G.E."/>
            <person name="de Vos W.M."/>
            <person name="Barrangou R."/>
            <person name="Klaenhammer T.R."/>
            <person name="Caufield P.W."/>
            <person name="Cui Y."/>
            <person name="Zhang H."/>
            <person name="O'Toole P.W."/>
        </authorList>
    </citation>
    <scope>NUCLEOTIDE SEQUENCE [LARGE SCALE GENOMIC DNA]</scope>
    <source>
        <strain evidence="1 2">DSM 16043</strain>
    </source>
</reference>